<name>A0A7S2SEF6_9STRA</name>
<gene>
    <name evidence="1" type="ORF">QSP1433_LOCUS13321</name>
</gene>
<evidence type="ECO:0000313" key="1">
    <source>
        <dbReference type="EMBL" id="CAD9697760.1"/>
    </source>
</evidence>
<dbReference type="SUPFAM" id="SSF47473">
    <property type="entry name" value="EF-hand"/>
    <property type="match status" value="1"/>
</dbReference>
<dbReference type="InterPro" id="IPR011992">
    <property type="entry name" value="EF-hand-dom_pair"/>
</dbReference>
<dbReference type="AlphaFoldDB" id="A0A7S2SEF6"/>
<organism evidence="1">
    <name type="scientific">Mucochytrium quahogii</name>
    <dbReference type="NCBI Taxonomy" id="96639"/>
    <lineage>
        <taxon>Eukaryota</taxon>
        <taxon>Sar</taxon>
        <taxon>Stramenopiles</taxon>
        <taxon>Bigyra</taxon>
        <taxon>Labyrinthulomycetes</taxon>
        <taxon>Thraustochytrida</taxon>
        <taxon>Thraustochytriidae</taxon>
        <taxon>Mucochytrium</taxon>
    </lineage>
</organism>
<protein>
    <submittedName>
        <fullName evidence="1">Uncharacterized protein</fullName>
    </submittedName>
</protein>
<proteinExistence type="predicted"/>
<reference evidence="1" key="1">
    <citation type="submission" date="2021-01" db="EMBL/GenBank/DDBJ databases">
        <authorList>
            <person name="Corre E."/>
            <person name="Pelletier E."/>
            <person name="Niang G."/>
            <person name="Scheremetjew M."/>
            <person name="Finn R."/>
            <person name="Kale V."/>
            <person name="Holt S."/>
            <person name="Cochrane G."/>
            <person name="Meng A."/>
            <person name="Brown T."/>
            <person name="Cohen L."/>
        </authorList>
    </citation>
    <scope>NUCLEOTIDE SEQUENCE</scope>
    <source>
        <strain evidence="1">NY070348D</strain>
    </source>
</reference>
<dbReference type="EMBL" id="HBHK01020938">
    <property type="protein sequence ID" value="CAD9697760.1"/>
    <property type="molecule type" value="Transcribed_RNA"/>
</dbReference>
<sequence>MDSEELYRKVFRFHAKDGAVATSLLPKLIRCCGFAPTDVEMKGVVAKIGSATVGEKEFVDLVGSKEFVERDVKGEIMKSLYDFNKLRGQDSDYISCDDLKCAMTHVGGDPLDGKEFADVLKSIDDKKVEKNSLGDIHIQSFVEKVLLLF</sequence>
<dbReference type="Gene3D" id="1.10.238.10">
    <property type="entry name" value="EF-hand"/>
    <property type="match status" value="1"/>
</dbReference>
<accession>A0A7S2SEF6</accession>